<comment type="caution">
    <text evidence="3">The sequence shown here is derived from an EMBL/GenBank/DDBJ whole genome shotgun (WGS) entry which is preliminary data.</text>
</comment>
<reference evidence="3 4" key="1">
    <citation type="submission" date="2020-12" db="EMBL/GenBank/DDBJ databases">
        <title>WGS of Thermoactinomyces spp.</title>
        <authorList>
            <person name="Cheng K."/>
        </authorList>
    </citation>
    <scope>NUCLEOTIDE SEQUENCE [LARGE SCALE GENOMIC DNA]</scope>
    <source>
        <strain evidence="4">CICC 10671\DSM 43846</strain>
    </source>
</reference>
<dbReference type="RefSeq" id="WP_181730772.1">
    <property type="nucleotide sequence ID" value="NZ_JACEIR010000001.1"/>
</dbReference>
<feature type="transmembrane region" description="Helical" evidence="1">
    <location>
        <begin position="12"/>
        <end position="29"/>
    </location>
</feature>
<feature type="transmembrane region" description="Helical" evidence="1">
    <location>
        <begin position="224"/>
        <end position="245"/>
    </location>
</feature>
<feature type="transmembrane region" description="Helical" evidence="1">
    <location>
        <begin position="257"/>
        <end position="276"/>
    </location>
</feature>
<accession>A0A8I1DDV7</accession>
<evidence type="ECO:0000259" key="2">
    <source>
        <dbReference type="Pfam" id="PF07670"/>
    </source>
</evidence>
<evidence type="ECO:0000313" key="4">
    <source>
        <dbReference type="Proteomes" id="UP000633619"/>
    </source>
</evidence>
<dbReference type="AlphaFoldDB" id="A0A8I1DDV7"/>
<dbReference type="Proteomes" id="UP000633619">
    <property type="component" value="Unassembled WGS sequence"/>
</dbReference>
<keyword evidence="1" id="KW-0812">Transmembrane</keyword>
<organism evidence="3 4">
    <name type="scientific">Thermoactinomyces intermedius</name>
    <dbReference type="NCBI Taxonomy" id="2024"/>
    <lineage>
        <taxon>Bacteria</taxon>
        <taxon>Bacillati</taxon>
        <taxon>Bacillota</taxon>
        <taxon>Bacilli</taxon>
        <taxon>Bacillales</taxon>
        <taxon>Thermoactinomycetaceae</taxon>
        <taxon>Thermoactinomyces</taxon>
    </lineage>
</organism>
<evidence type="ECO:0000256" key="1">
    <source>
        <dbReference type="SAM" id="Phobius"/>
    </source>
</evidence>
<name>A0A8I1DDV7_THEIN</name>
<feature type="transmembrane region" description="Helical" evidence="1">
    <location>
        <begin position="328"/>
        <end position="352"/>
    </location>
</feature>
<dbReference type="EMBL" id="JAECVW010000001">
    <property type="protein sequence ID" value="MBH8594282.1"/>
    <property type="molecule type" value="Genomic_DNA"/>
</dbReference>
<feature type="transmembrane region" description="Helical" evidence="1">
    <location>
        <begin position="372"/>
        <end position="398"/>
    </location>
</feature>
<dbReference type="InterPro" id="IPR014226">
    <property type="entry name" value="Spore_IM_YlbJ"/>
</dbReference>
<gene>
    <name evidence="3" type="primary">ylbJ</name>
    <name evidence="3" type="ORF">I8U20_02955</name>
</gene>
<feature type="transmembrane region" description="Helical" evidence="1">
    <location>
        <begin position="296"/>
        <end position="316"/>
    </location>
</feature>
<feature type="transmembrane region" description="Helical" evidence="1">
    <location>
        <begin position="87"/>
        <end position="105"/>
    </location>
</feature>
<feature type="transmembrane region" description="Helical" evidence="1">
    <location>
        <begin position="49"/>
        <end position="75"/>
    </location>
</feature>
<keyword evidence="4" id="KW-1185">Reference proteome</keyword>
<feature type="domain" description="Nucleoside transporter/FeoB GTPase Gate" evidence="2">
    <location>
        <begin position="47"/>
        <end position="145"/>
    </location>
</feature>
<evidence type="ECO:0000313" key="3">
    <source>
        <dbReference type="EMBL" id="MBH8594282.1"/>
    </source>
</evidence>
<feature type="transmembrane region" description="Helical" evidence="1">
    <location>
        <begin position="153"/>
        <end position="173"/>
    </location>
</feature>
<feature type="transmembrane region" description="Helical" evidence="1">
    <location>
        <begin position="125"/>
        <end position="146"/>
    </location>
</feature>
<protein>
    <submittedName>
        <fullName evidence="3">Sporulation integral membrane protein YlbJ</fullName>
    </submittedName>
</protein>
<sequence>MNPALLRSQFKTVLLASVALFIAVILVMYPEQAVKSSLRGLHIWWDVVFPALLPFFITAEMMMGFGVVHFLGVLLEPLMRPIFRVPGAGAFVMAVGLISGNPMGAKLTARLREQNLVSKEEGERLISFTSTAGPLFIFGAVAVGFFENKSVGLILAVAHYISAFIVGFSMRFYEKQATPTPPPGIKKGFILTRAMAAMHRARIQDGRTLGQLIGQSVTSAIQTLLLIGGFIMMFSVLTHLINYVGVTAPLLKGISNLLTFFSFPPELSESILAGLFEITVGSQVASSVDPSVPMLYKLAIVSLIIGWNGLSIHAQIASMISRTDIRYYPYFAAKILHGFLAALITILIFPFFKHSLQNDTTILSVFHPVTSPGAFSVWGILQGFAATVTLIWFLALVYQETKAVTESFRYNKTR</sequence>
<dbReference type="Pfam" id="PF07670">
    <property type="entry name" value="Gate"/>
    <property type="match status" value="1"/>
</dbReference>
<keyword evidence="1" id="KW-0472">Membrane</keyword>
<dbReference type="NCBIfam" id="TIGR02871">
    <property type="entry name" value="spore_ylbJ"/>
    <property type="match status" value="1"/>
</dbReference>
<dbReference type="InterPro" id="IPR011642">
    <property type="entry name" value="Gate_dom"/>
</dbReference>
<proteinExistence type="predicted"/>
<keyword evidence="1" id="KW-1133">Transmembrane helix</keyword>